<dbReference type="AlphaFoldDB" id="A0A8J7P6A4"/>
<evidence type="ECO:0000259" key="2">
    <source>
        <dbReference type="Pfam" id="PF01592"/>
    </source>
</evidence>
<dbReference type="GO" id="GO:0016226">
    <property type="term" value="P:iron-sulfur cluster assembly"/>
    <property type="evidence" value="ECO:0007669"/>
    <property type="project" value="InterPro"/>
</dbReference>
<dbReference type="InterPro" id="IPR002871">
    <property type="entry name" value="NIF_FeS_clus_asmbl_NifU_N"/>
</dbReference>
<evidence type="ECO:0000313" key="3">
    <source>
        <dbReference type="EMBL" id="MBN8658844.1"/>
    </source>
</evidence>
<name>A0A8J7P6A4_9BACT</name>
<sequence>MSLTDDLYRETILDHYHNPRNQGKIEDASAEVEGVNPLCGDELTLFLKLNDQGIVEDIKMNAHGCSINTASGSMMSEAVLGQSLEKAREIIESFKNMMLTKGEELPLDEELEDLEALRGVKKYPVRIKCALLPWNTLLEGLEAAEKKCCHHS</sequence>
<gene>
    <name evidence="3" type="ORF">J0M35_00665</name>
</gene>
<accession>A0A8J7P6A4</accession>
<evidence type="ECO:0000313" key="4">
    <source>
        <dbReference type="Proteomes" id="UP000664277"/>
    </source>
</evidence>
<dbReference type="EMBL" id="JAFLCK010000001">
    <property type="protein sequence ID" value="MBN8658844.1"/>
    <property type="molecule type" value="Genomic_DNA"/>
</dbReference>
<dbReference type="CDD" id="cd06664">
    <property type="entry name" value="IscU_like"/>
    <property type="match status" value="1"/>
</dbReference>
<dbReference type="SUPFAM" id="SSF82649">
    <property type="entry name" value="SufE/NifU"/>
    <property type="match status" value="1"/>
</dbReference>
<dbReference type="Pfam" id="PF01592">
    <property type="entry name" value="NifU_N"/>
    <property type="match status" value="1"/>
</dbReference>
<comment type="similarity">
    <text evidence="1">Belongs to the NifU family.</text>
</comment>
<dbReference type="GO" id="GO:0051536">
    <property type="term" value="F:iron-sulfur cluster binding"/>
    <property type="evidence" value="ECO:0007669"/>
    <property type="project" value="InterPro"/>
</dbReference>
<dbReference type="GO" id="GO:0005506">
    <property type="term" value="F:iron ion binding"/>
    <property type="evidence" value="ECO:0007669"/>
    <property type="project" value="InterPro"/>
</dbReference>
<proteinExistence type="inferred from homology"/>
<organism evidence="3 4">
    <name type="scientific">Candidatus Obscuribacter phosphatis</name>
    <dbReference type="NCBI Taxonomy" id="1906157"/>
    <lineage>
        <taxon>Bacteria</taxon>
        <taxon>Bacillati</taxon>
        <taxon>Candidatus Melainabacteria</taxon>
        <taxon>Candidatus Obscuribacterales</taxon>
        <taxon>Candidatus Obscuribacteraceae</taxon>
        <taxon>Candidatus Obscuribacter</taxon>
    </lineage>
</organism>
<dbReference type="PANTHER" id="PTHR10093">
    <property type="entry name" value="IRON-SULFUR CLUSTER ASSEMBLY ENZYME NIFU HOMOLOG"/>
    <property type="match status" value="1"/>
</dbReference>
<dbReference type="Gene3D" id="3.90.1010.10">
    <property type="match status" value="1"/>
</dbReference>
<dbReference type="Proteomes" id="UP000664277">
    <property type="component" value="Unassembled WGS sequence"/>
</dbReference>
<reference evidence="3" key="1">
    <citation type="submission" date="2021-02" db="EMBL/GenBank/DDBJ databases">
        <title>Genome-Resolved Metagenomics of a Microbial Community Performing Photosynthetic Biological Nutrient Removal.</title>
        <authorList>
            <person name="Mcdaniel E.A."/>
        </authorList>
    </citation>
    <scope>NUCLEOTIDE SEQUENCE</scope>
    <source>
        <strain evidence="3">UWPOB_OBS1</strain>
    </source>
</reference>
<feature type="domain" description="NIF system FeS cluster assembly NifU N-terminal" evidence="2">
    <location>
        <begin position="8"/>
        <end position="129"/>
    </location>
</feature>
<comment type="caution">
    <text evidence="3">The sequence shown here is derived from an EMBL/GenBank/DDBJ whole genome shotgun (WGS) entry which is preliminary data.</text>
</comment>
<dbReference type="FunFam" id="3.90.1010.10:FF:000002">
    <property type="entry name" value="Iron-sulfur cluster assembly scaffold protein NifU"/>
    <property type="match status" value="1"/>
</dbReference>
<evidence type="ECO:0000256" key="1">
    <source>
        <dbReference type="ARBA" id="ARBA00006420"/>
    </source>
</evidence>
<dbReference type="NCBIfam" id="TIGR01994">
    <property type="entry name" value="SUF_scaf_2"/>
    <property type="match status" value="1"/>
</dbReference>
<protein>
    <submittedName>
        <fullName evidence="3">SUF system NifU family Fe-S cluster assembly protein</fullName>
    </submittedName>
</protein>